<feature type="compositionally biased region" description="Basic and acidic residues" evidence="1">
    <location>
        <begin position="94"/>
        <end position="108"/>
    </location>
</feature>
<comment type="caution">
    <text evidence="3">The sequence shown here is derived from an EMBL/GenBank/DDBJ whole genome shotgun (WGS) entry which is preliminary data.</text>
</comment>
<feature type="region of interest" description="Disordered" evidence="1">
    <location>
        <begin position="94"/>
        <end position="265"/>
    </location>
</feature>
<feature type="compositionally biased region" description="Gly residues" evidence="1">
    <location>
        <begin position="18"/>
        <end position="28"/>
    </location>
</feature>
<feature type="compositionally biased region" description="Basic and acidic residues" evidence="1">
    <location>
        <begin position="181"/>
        <end position="231"/>
    </location>
</feature>
<dbReference type="STRING" id="331657.A0A4U0WE74"/>
<feature type="transmembrane region" description="Helical" evidence="2">
    <location>
        <begin position="404"/>
        <end position="423"/>
    </location>
</feature>
<feature type="region of interest" description="Disordered" evidence="1">
    <location>
        <begin position="16"/>
        <end position="43"/>
    </location>
</feature>
<evidence type="ECO:0000313" key="4">
    <source>
        <dbReference type="Proteomes" id="UP000308768"/>
    </source>
</evidence>
<proteinExistence type="predicted"/>
<feature type="compositionally biased region" description="Pro residues" evidence="1">
    <location>
        <begin position="126"/>
        <end position="136"/>
    </location>
</feature>
<reference evidence="3 4" key="1">
    <citation type="submission" date="2017-03" db="EMBL/GenBank/DDBJ databases">
        <title>Genomes of endolithic fungi from Antarctica.</title>
        <authorList>
            <person name="Coleine C."/>
            <person name="Masonjones S."/>
            <person name="Stajich J.E."/>
        </authorList>
    </citation>
    <scope>NUCLEOTIDE SEQUENCE [LARGE SCALE GENOMIC DNA]</scope>
    <source>
        <strain evidence="3 4">CCFEE 5187</strain>
    </source>
</reference>
<dbReference type="AlphaFoldDB" id="A0A4U0WE74"/>
<evidence type="ECO:0000256" key="2">
    <source>
        <dbReference type="SAM" id="Phobius"/>
    </source>
</evidence>
<protein>
    <submittedName>
        <fullName evidence="3">Uncharacterized protein</fullName>
    </submittedName>
</protein>
<feature type="compositionally biased region" description="Polar residues" evidence="1">
    <location>
        <begin position="32"/>
        <end position="43"/>
    </location>
</feature>
<dbReference type="Proteomes" id="UP000308768">
    <property type="component" value="Unassembled WGS sequence"/>
</dbReference>
<name>A0A4U0WE74_9PEZI</name>
<dbReference type="EMBL" id="NAJN01001809">
    <property type="protein sequence ID" value="TKA61090.1"/>
    <property type="molecule type" value="Genomic_DNA"/>
</dbReference>
<keyword evidence="2" id="KW-1133">Transmembrane helix</keyword>
<keyword evidence="2" id="KW-0472">Membrane</keyword>
<sequence>MMAPPLNRQSIAQLRRNGGQGPVNGNGRAGSAQGSIAGSNPSVMTRPQYNAAWLTPVTMEQIMKKLNAELKQAQQQGQTLIQARQYIDTVLSSEPKKVEDKSVVEKAQKHSPTKPKSTCKAQFFEPPAPPPQQPLPEKPDAAKALPDAALQPMLRRSDTAKPHPGASPSARGDSSHQITRLLEELTTARKEIDSQSSKVRDLEEMLEKERLARESAEEKAQRLEIESRKEPIATGHRRGSIDSIATLRPDLSDTDEQKSTPSHLIAVDDSKSELQQKIERMKAEMEEMKQLMETYRRRAETAEDERSTLATMVEKIRKDNADRDARATSRSRRRSIADKVLTTDRAAENGTAVMAKGDGASFVRRAGIQDGRPITTEQLAQLERDVAKALAANHRTRDVLVQSGPYASAIAVVILGVAMMNWLNGWPKVER</sequence>
<evidence type="ECO:0000256" key="1">
    <source>
        <dbReference type="SAM" id="MobiDB-lite"/>
    </source>
</evidence>
<evidence type="ECO:0000313" key="3">
    <source>
        <dbReference type="EMBL" id="TKA61090.1"/>
    </source>
</evidence>
<organism evidence="3 4">
    <name type="scientific">Cryomyces minteri</name>
    <dbReference type="NCBI Taxonomy" id="331657"/>
    <lineage>
        <taxon>Eukaryota</taxon>
        <taxon>Fungi</taxon>
        <taxon>Dikarya</taxon>
        <taxon>Ascomycota</taxon>
        <taxon>Pezizomycotina</taxon>
        <taxon>Dothideomycetes</taxon>
        <taxon>Dothideomycetes incertae sedis</taxon>
        <taxon>Cryomyces</taxon>
    </lineage>
</organism>
<dbReference type="OrthoDB" id="687730at2759"/>
<accession>A0A4U0WE74</accession>
<keyword evidence="4" id="KW-1185">Reference proteome</keyword>
<gene>
    <name evidence="3" type="ORF">B0A49_11707</name>
</gene>
<keyword evidence="2" id="KW-0812">Transmembrane</keyword>